<evidence type="ECO:0000256" key="2">
    <source>
        <dbReference type="SAM" id="SignalP"/>
    </source>
</evidence>
<dbReference type="Proteomes" id="UP000235388">
    <property type="component" value="Unassembled WGS sequence"/>
</dbReference>
<feature type="compositionally biased region" description="Low complexity" evidence="1">
    <location>
        <begin position="55"/>
        <end position="82"/>
    </location>
</feature>
<evidence type="ECO:0000313" key="5">
    <source>
        <dbReference type="EMBL" id="PLW28342.1"/>
    </source>
</evidence>
<organism evidence="4 8">
    <name type="scientific">Puccinia coronata f. sp. avenae</name>
    <dbReference type="NCBI Taxonomy" id="200324"/>
    <lineage>
        <taxon>Eukaryota</taxon>
        <taxon>Fungi</taxon>
        <taxon>Dikarya</taxon>
        <taxon>Basidiomycota</taxon>
        <taxon>Pucciniomycotina</taxon>
        <taxon>Pucciniomycetes</taxon>
        <taxon>Pucciniales</taxon>
        <taxon>Pucciniaceae</taxon>
        <taxon>Puccinia</taxon>
    </lineage>
</organism>
<dbReference type="EMBL" id="PGCJ01001041">
    <property type="protein sequence ID" value="PLW10905.1"/>
    <property type="molecule type" value="Genomic_DNA"/>
</dbReference>
<dbReference type="EMBL" id="PGCJ01000197">
    <property type="protein sequence ID" value="PLW39225.1"/>
    <property type="molecule type" value="Genomic_DNA"/>
</dbReference>
<dbReference type="EMBL" id="PGCI01000825">
    <property type="protein sequence ID" value="PLW14339.1"/>
    <property type="molecule type" value="Genomic_DNA"/>
</dbReference>
<accession>A0A2N5SM81</accession>
<sequence length="566" mass="64237">MRIAFGLWIVLPIGKLANRCGAVYDCEHFGDDFDFYSLTDLDQQENLRFLGEAGSTSTTRRSTSPYTSTTFTSTTSSARSVTPLSPASHTTTTTVEPTLNRYTHVEELNHLIPDHRQWTHLDHHGARQTPSTLFPSASSPVNYFTHDPVHWAPDDFAHDWLTDTPAHGVVPHAVPANGVTDIPPGHRPKNPLRGSVPTLPIDVDAESPPISPSGRDAPNHFDERTASYVRKRLKSTAPDLSQKIPTIAQKDGINHIHRVVHPPHGSLPPNPIDHVNGESSSNSLSGNIALNHFDGNTHSKQDEINHIPMYPENPNKMKPYQLVFDQSVFQVTSDELSKIFGIPKIMEGLIRTHFDRNSDPPVLMIENGHTNAFMQDYQFYQKKLRTQARESSALSSIYKPSDLLVVGLQKLDFNSKVWTAFYKQRLGAVQLPLARREVRDRLKRVLLSYVFFIDIIITILRNPSGKLLDRNQVFGRALIFFEAYTKQSMPLHTIWDGPTNRGEYAWKYIENWMVQDPDYMFSEIHFDGKLNTVWKGVFNSIFAYSIDGFTKRINLWYSRRRLSGTI</sequence>
<evidence type="ECO:0000313" key="3">
    <source>
        <dbReference type="EMBL" id="PLW10905.1"/>
    </source>
</evidence>
<feature type="region of interest" description="Disordered" evidence="1">
    <location>
        <begin position="176"/>
        <end position="221"/>
    </location>
</feature>
<keyword evidence="2" id="KW-0732">Signal</keyword>
<dbReference type="EMBL" id="PGCI01000368">
    <property type="protein sequence ID" value="PLW28342.1"/>
    <property type="molecule type" value="Genomic_DNA"/>
</dbReference>
<feature type="chain" id="PRO_5015083594" evidence="2">
    <location>
        <begin position="23"/>
        <end position="566"/>
    </location>
</feature>
<comment type="caution">
    <text evidence="4">The sequence shown here is derived from an EMBL/GenBank/DDBJ whole genome shotgun (WGS) entry which is preliminary data.</text>
</comment>
<gene>
    <name evidence="6" type="ORF">PCANC_12915</name>
    <name evidence="3" type="ORF">PCANC_19118</name>
    <name evidence="5" type="ORF">PCASD_17454</name>
    <name evidence="4" type="ORF">PCASD_18036</name>
</gene>
<reference evidence="7 8" key="1">
    <citation type="submission" date="2017-11" db="EMBL/GenBank/DDBJ databases">
        <title>De novo assembly and phasing of dikaryotic genomes from two isolates of Puccinia coronata f. sp. avenae, the causal agent of oat crown rust.</title>
        <authorList>
            <person name="Miller M.E."/>
            <person name="Zhang Y."/>
            <person name="Omidvar V."/>
            <person name="Sperschneider J."/>
            <person name="Schwessinger B."/>
            <person name="Raley C."/>
            <person name="Palmer J.M."/>
            <person name="Garnica D."/>
            <person name="Upadhyaya N."/>
            <person name="Rathjen J."/>
            <person name="Taylor J.M."/>
            <person name="Park R.F."/>
            <person name="Dodds P.N."/>
            <person name="Hirsch C.D."/>
            <person name="Kianian S.F."/>
            <person name="Figueroa M."/>
        </authorList>
    </citation>
    <scope>NUCLEOTIDE SEQUENCE [LARGE SCALE GENOMIC DNA]</scope>
    <source>
        <strain evidence="3">12NC29</strain>
        <strain evidence="4">12SD80</strain>
    </source>
</reference>
<evidence type="ECO:0000313" key="4">
    <source>
        <dbReference type="EMBL" id="PLW14339.1"/>
    </source>
</evidence>
<evidence type="ECO:0000313" key="8">
    <source>
        <dbReference type="Proteomes" id="UP000235392"/>
    </source>
</evidence>
<evidence type="ECO:0000256" key="1">
    <source>
        <dbReference type="SAM" id="MobiDB-lite"/>
    </source>
</evidence>
<feature type="region of interest" description="Disordered" evidence="1">
    <location>
        <begin position="53"/>
        <end position="93"/>
    </location>
</feature>
<dbReference type="Proteomes" id="UP000235392">
    <property type="component" value="Unassembled WGS sequence"/>
</dbReference>
<feature type="compositionally biased region" description="Polar residues" evidence="1">
    <location>
        <begin position="83"/>
        <end position="93"/>
    </location>
</feature>
<keyword evidence="7" id="KW-1185">Reference proteome</keyword>
<evidence type="ECO:0000313" key="6">
    <source>
        <dbReference type="EMBL" id="PLW39225.1"/>
    </source>
</evidence>
<feature type="signal peptide" evidence="2">
    <location>
        <begin position="1"/>
        <end position="22"/>
    </location>
</feature>
<name>A0A2N5SM81_9BASI</name>
<dbReference type="AlphaFoldDB" id="A0A2N5SM81"/>
<evidence type="ECO:0000313" key="7">
    <source>
        <dbReference type="Proteomes" id="UP000235388"/>
    </source>
</evidence>
<proteinExistence type="predicted"/>
<protein>
    <submittedName>
        <fullName evidence="4">Uncharacterized protein</fullName>
    </submittedName>
</protein>